<sequence length="293" mass="34899">MKYFLYFVLILFISCNKKAKTENDYLKFSELLISKIKTKNLENIDKMFNEIDVIKSINHISDSLGYKNETERKIFHTKFDFSRQASQYFKNISKELKGKIEITNYYFENNEFHAVICSELEENIEGTELILIEKNGKILIDNYLSYTTALDMKNNYVDYALYKLNDPDFSYSNKLLNKCLSLSRNGRDNEAYELFMQIPTEHALMSNFLVVKYRIVRNLMQELDPNEVDDTYIQIISSNFENKGFRYNKAREYYHIFGNDSIAEIYKDSLFNLIKDKYFIRKILEKQNIESTH</sequence>
<name>A0A1M6CF10_9FLAO</name>
<dbReference type="Proteomes" id="UP000184232">
    <property type="component" value="Unassembled WGS sequence"/>
</dbReference>
<accession>A0A1M6CF10</accession>
<dbReference type="PROSITE" id="PS51257">
    <property type="entry name" value="PROKAR_LIPOPROTEIN"/>
    <property type="match status" value="1"/>
</dbReference>
<dbReference type="RefSeq" id="WP_072780983.1">
    <property type="nucleotide sequence ID" value="NZ_CP045292.1"/>
</dbReference>
<dbReference type="AlphaFoldDB" id="A0A1M6CF10"/>
<gene>
    <name evidence="1" type="ORF">SAMN05444337_0351</name>
</gene>
<dbReference type="EMBL" id="FQZH01000001">
    <property type="protein sequence ID" value="SHI59288.1"/>
    <property type="molecule type" value="Genomic_DNA"/>
</dbReference>
<evidence type="ECO:0000313" key="2">
    <source>
        <dbReference type="Proteomes" id="UP000184232"/>
    </source>
</evidence>
<organism evidence="1 2">
    <name type="scientific">Flavobacterium haoranii</name>
    <dbReference type="NCBI Taxonomy" id="683124"/>
    <lineage>
        <taxon>Bacteria</taxon>
        <taxon>Pseudomonadati</taxon>
        <taxon>Bacteroidota</taxon>
        <taxon>Flavobacteriia</taxon>
        <taxon>Flavobacteriales</taxon>
        <taxon>Flavobacteriaceae</taxon>
        <taxon>Flavobacterium</taxon>
    </lineage>
</organism>
<keyword evidence="2" id="KW-1185">Reference proteome</keyword>
<proteinExistence type="predicted"/>
<evidence type="ECO:0000313" key="1">
    <source>
        <dbReference type="EMBL" id="SHI59288.1"/>
    </source>
</evidence>
<reference evidence="1 2" key="1">
    <citation type="submission" date="2016-11" db="EMBL/GenBank/DDBJ databases">
        <authorList>
            <person name="Jaros S."/>
            <person name="Januszkiewicz K."/>
            <person name="Wedrychowicz H."/>
        </authorList>
    </citation>
    <scope>NUCLEOTIDE SEQUENCE [LARGE SCALE GENOMIC DNA]</scope>
    <source>
        <strain evidence="1 2">DSM 22807</strain>
    </source>
</reference>
<protein>
    <submittedName>
        <fullName evidence="1">Uncharacterized protein</fullName>
    </submittedName>
</protein>